<gene>
    <name evidence="2" type="ORF">GNI_164820</name>
</gene>
<dbReference type="Proteomes" id="UP000019763">
    <property type="component" value="Unassembled WGS sequence"/>
</dbReference>
<protein>
    <submittedName>
        <fullName evidence="2">Uncharacterized protein</fullName>
    </submittedName>
</protein>
<evidence type="ECO:0000313" key="3">
    <source>
        <dbReference type="Proteomes" id="UP000019763"/>
    </source>
</evidence>
<dbReference type="VEuPathDB" id="CryptoDB:GNI_164820"/>
<dbReference type="EMBL" id="AFNH02001229">
    <property type="protein sequence ID" value="EZG43606.1"/>
    <property type="molecule type" value="Genomic_DNA"/>
</dbReference>
<dbReference type="AlphaFoldDB" id="A0A023AY71"/>
<proteinExistence type="predicted"/>
<name>A0A023AY71_GRENI</name>
<dbReference type="GeneID" id="22915702"/>
<organism evidence="2 3">
    <name type="scientific">Gregarina niphandrodes</name>
    <name type="common">Septate eugregarine</name>
    <dbReference type="NCBI Taxonomy" id="110365"/>
    <lineage>
        <taxon>Eukaryota</taxon>
        <taxon>Sar</taxon>
        <taxon>Alveolata</taxon>
        <taxon>Apicomplexa</taxon>
        <taxon>Conoidasida</taxon>
        <taxon>Gregarinasina</taxon>
        <taxon>Eugregarinorida</taxon>
        <taxon>Gregarinidae</taxon>
        <taxon>Gregarina</taxon>
    </lineage>
</organism>
<sequence length="689" mass="75295">MAVNGVEEIITSSFIDAEDSLGPLIAGCTTVKELLDKVRWETLPQDVYIWVCYVLRSNVNDKTQPVRARADPPLGVDPERAEPPLGLDPERAEPPHSSGWNSTLPAYLVAELKGILVEEWPLTERSSVIGQCLAAITAVYLARFRTRGSAPTAAATDAFETVSYCVDFCTVADAALLSALLWRTADVWRELLHDGDAAMQAFLADPAIAEDKKLKFTQRLVPGRAMCISVSNALLAALSADDQWLAYAARIRMFPYAVLPPSFEGISCRHRGAGACNKDFPTGVASVETERAVLAAWDRAVEFRQRLQLGAPAHLTAADYVLFLRVHRFLQDPAEYLTVCLGGTLSVRMEILAGGTRSVSGRASGSAGGGAVGKAAVVEEVLEEGETVDERLDCLVGRLREVEQFGQFLERCCTAAGKRKHRVPNHAVQLLTAVHVSPLAFIETFATVPQYASVIAAHVLVALRIAFQWVAGADEQGLLANWAANISIHVLAAYKKAQQALVVCLSHELLNECHEILGLELQTGYPSSNQTGNLPEAPPNHRSYDHTVPDPGALAAQNTTENTGQDACERAVIAGLGRFTAIAKTGHEQLRRLLMTPTDLSAWRDDAYLETPLPDDYHTFSHAQQLQQRWTDVLEKKKIDEDPETEVEPSERHLAQDRNLWRGLRTAKNAGLIPTRVFGKEEGLIGYFS</sequence>
<feature type="region of interest" description="Disordered" evidence="1">
    <location>
        <begin position="65"/>
        <end position="99"/>
    </location>
</feature>
<evidence type="ECO:0000313" key="2">
    <source>
        <dbReference type="EMBL" id="EZG43606.1"/>
    </source>
</evidence>
<dbReference type="RefSeq" id="XP_011133160.1">
    <property type="nucleotide sequence ID" value="XM_011134858.1"/>
</dbReference>
<evidence type="ECO:0000256" key="1">
    <source>
        <dbReference type="SAM" id="MobiDB-lite"/>
    </source>
</evidence>
<feature type="compositionally biased region" description="Basic and acidic residues" evidence="1">
    <location>
        <begin position="77"/>
        <end position="94"/>
    </location>
</feature>
<accession>A0A023AY71</accession>
<keyword evidence="3" id="KW-1185">Reference proteome</keyword>
<reference evidence="2" key="1">
    <citation type="submission" date="2013-12" db="EMBL/GenBank/DDBJ databases">
        <authorList>
            <person name="Omoto C.K."/>
            <person name="Sibley D."/>
            <person name="Venepally P."/>
            <person name="Hadjithomas M."/>
            <person name="Karamycheva S."/>
            <person name="Brunk B."/>
            <person name="Roos D."/>
            <person name="Caler E."/>
            <person name="Lorenzi H."/>
        </authorList>
    </citation>
    <scope>NUCLEOTIDE SEQUENCE</scope>
</reference>
<comment type="caution">
    <text evidence="2">The sequence shown here is derived from an EMBL/GenBank/DDBJ whole genome shotgun (WGS) entry which is preliminary data.</text>
</comment>